<feature type="transmembrane region" description="Helical" evidence="1">
    <location>
        <begin position="40"/>
        <end position="58"/>
    </location>
</feature>
<keyword evidence="1" id="KW-0472">Membrane</keyword>
<name>J9QU24_RIEAN</name>
<evidence type="ECO:0000313" key="3">
    <source>
        <dbReference type="Proteomes" id="UP000006276"/>
    </source>
</evidence>
<keyword evidence="1" id="KW-1133">Transmembrane helix</keyword>
<dbReference type="Proteomes" id="UP000006276">
    <property type="component" value="Chromosome"/>
</dbReference>
<proteinExistence type="predicted"/>
<evidence type="ECO:0000313" key="2">
    <source>
        <dbReference type="EMBL" id="AFR36726.1"/>
    </source>
</evidence>
<feature type="transmembrane region" description="Helical" evidence="1">
    <location>
        <begin position="64"/>
        <end position="81"/>
    </location>
</feature>
<dbReference type="AlphaFoldDB" id="J9QU24"/>
<dbReference type="EMBL" id="CP003787">
    <property type="protein sequence ID" value="AFR36726.1"/>
    <property type="molecule type" value="Genomic_DNA"/>
</dbReference>
<protein>
    <submittedName>
        <fullName evidence="2">Uncharacterized protein</fullName>
    </submittedName>
</protein>
<dbReference type="KEGG" id="rag:B739_2144"/>
<feature type="transmembrane region" description="Helical" evidence="1">
    <location>
        <begin position="93"/>
        <end position="112"/>
    </location>
</feature>
<evidence type="ECO:0000256" key="1">
    <source>
        <dbReference type="SAM" id="Phobius"/>
    </source>
</evidence>
<feature type="transmembrane region" description="Helical" evidence="1">
    <location>
        <begin position="6"/>
        <end position="28"/>
    </location>
</feature>
<keyword evidence="1" id="KW-0812">Transmembrane</keyword>
<dbReference type="HOGENOM" id="CLU_2036258_0_0_10"/>
<organism evidence="2 3">
    <name type="scientific">Riemerella anatipestifer RA-CH-1</name>
    <dbReference type="NCBI Taxonomy" id="1228997"/>
    <lineage>
        <taxon>Bacteria</taxon>
        <taxon>Pseudomonadati</taxon>
        <taxon>Bacteroidota</taxon>
        <taxon>Flavobacteriia</taxon>
        <taxon>Flavobacteriales</taxon>
        <taxon>Weeksellaceae</taxon>
        <taxon>Riemerella</taxon>
    </lineage>
</organism>
<reference evidence="2 3" key="1">
    <citation type="submission" date="2012-09" db="EMBL/GenBank/DDBJ databases">
        <title>Riemerella anatipestifer vaccine strains.</title>
        <authorList>
            <person name="Chun C.A."/>
            <person name="Shu W.M."/>
            <person name="Kang Z.D."/>
            <person name="Jia W.X."/>
        </authorList>
    </citation>
    <scope>NUCLEOTIDE SEQUENCE [LARGE SCALE GENOMIC DNA]</scope>
    <source>
        <strain evidence="2 3">RA-CH-1</strain>
    </source>
</reference>
<gene>
    <name evidence="2" type="ORF">B739_2144</name>
</gene>
<keyword evidence="3" id="KW-1185">Reference proteome</keyword>
<sequence length="121" mass="13720">MFGVMLTIAAAVSNIPLISFIAAVIHFGISSWVVFVNRKYGRIFGILTSILMLIWPLFGVLEFRGFLFPILLCLVLIYLYTKKTNQVASNISKPILILIVSVPLLLMIYYISNYLIPFFIN</sequence>
<accession>J9QU24</accession>